<dbReference type="EMBL" id="WMBQ01000002">
    <property type="protein sequence ID" value="MTD95560.1"/>
    <property type="molecule type" value="Genomic_DNA"/>
</dbReference>
<dbReference type="CDD" id="cd00433">
    <property type="entry name" value="Peptidase_M17"/>
    <property type="match status" value="1"/>
</dbReference>
<evidence type="ECO:0000256" key="3">
    <source>
        <dbReference type="ARBA" id="ARBA00022670"/>
    </source>
</evidence>
<keyword evidence="2 7" id="KW-0031">Aminopeptidase</keyword>
<keyword evidence="5" id="KW-0464">Manganese</keyword>
<evidence type="ECO:0000256" key="1">
    <source>
        <dbReference type="ARBA" id="ARBA00009528"/>
    </source>
</evidence>
<dbReference type="InterPro" id="IPR011356">
    <property type="entry name" value="Leucine_aapep/pepB"/>
</dbReference>
<dbReference type="SUPFAM" id="SSF53187">
    <property type="entry name" value="Zn-dependent exopeptidases"/>
    <property type="match status" value="1"/>
</dbReference>
<protein>
    <submittedName>
        <fullName evidence="7">Leucyl aminopeptidase family protein</fullName>
    </submittedName>
</protein>
<keyword evidence="3" id="KW-0645">Protease</keyword>
<evidence type="ECO:0000256" key="5">
    <source>
        <dbReference type="ARBA" id="ARBA00023211"/>
    </source>
</evidence>
<dbReference type="GO" id="GO:0005737">
    <property type="term" value="C:cytoplasm"/>
    <property type="evidence" value="ECO:0007669"/>
    <property type="project" value="InterPro"/>
</dbReference>
<evidence type="ECO:0000256" key="2">
    <source>
        <dbReference type="ARBA" id="ARBA00022438"/>
    </source>
</evidence>
<comment type="caution">
    <text evidence="7">The sequence shown here is derived from an EMBL/GenBank/DDBJ whole genome shotgun (WGS) entry which is preliminary data.</text>
</comment>
<sequence>MNAAKPSVDEILLSGGAAENEIPIWMLAKDSALDALPLSAEQRKWAEGVGFKGTAKQQTLLPGSDGRIAGVLFGLGDGSAGEPSGPSELLIGQLAQSLPAGTYRLAQDPREPTLAAIAWGLGSYRYTRYKTKRNGAAQAAGLRFPQGADRELAINTIEAVRLGRDLINTPASDLGPAEIEAAARDLAKRHGARIEVTVGDELLDKNFPMIHAVGRASPRAPRLIDLSWGREGARTITLIGKGITFDTGGLDIKPSSAMLLMKKDMGGAAAVLTLAHIVMAQKLDVRLRVLIPTAENSVSGDAFRPGDVLVSRAGTTVEIGNTDAEGRLVLADAISLADEQAPQSMYVFATLTGAARVALGPDLPAMFTNDDAFATEMVATAASVGDPVWRLPLWPGYDCKLDSPVADMNNVWEAPFAGSITAALFLKRFAKQAQRFAHFDLFGWRPAANALGPRGGEPQVARALYTVLAKELCR</sequence>
<evidence type="ECO:0000256" key="4">
    <source>
        <dbReference type="ARBA" id="ARBA00022801"/>
    </source>
</evidence>
<dbReference type="PANTHER" id="PTHR11963:SF20">
    <property type="entry name" value="PEPTIDASE B"/>
    <property type="match status" value="1"/>
</dbReference>
<dbReference type="GO" id="GO:0030145">
    <property type="term" value="F:manganese ion binding"/>
    <property type="evidence" value="ECO:0007669"/>
    <property type="project" value="InterPro"/>
</dbReference>
<name>A0A6I3KNR3_9HYPH</name>
<gene>
    <name evidence="7" type="ORF">GIW81_14565</name>
</gene>
<comment type="similarity">
    <text evidence="1">Belongs to the peptidase M17 family.</text>
</comment>
<dbReference type="Gene3D" id="3.40.630.10">
    <property type="entry name" value="Zn peptidases"/>
    <property type="match status" value="1"/>
</dbReference>
<keyword evidence="8" id="KW-1185">Reference proteome</keyword>
<dbReference type="Proteomes" id="UP000440694">
    <property type="component" value="Unassembled WGS sequence"/>
</dbReference>
<dbReference type="PANTHER" id="PTHR11963">
    <property type="entry name" value="LEUCINE AMINOPEPTIDASE-RELATED"/>
    <property type="match status" value="1"/>
</dbReference>
<dbReference type="PROSITE" id="PS00631">
    <property type="entry name" value="CYTOSOL_AP"/>
    <property type="match status" value="1"/>
</dbReference>
<dbReference type="AlphaFoldDB" id="A0A6I3KNR3"/>
<dbReference type="GO" id="GO:0006508">
    <property type="term" value="P:proteolysis"/>
    <property type="evidence" value="ECO:0007669"/>
    <property type="project" value="UniProtKB-KW"/>
</dbReference>
<dbReference type="Pfam" id="PF21337">
    <property type="entry name" value="Peptidase_M17_N_1"/>
    <property type="match status" value="1"/>
</dbReference>
<dbReference type="InterPro" id="IPR000819">
    <property type="entry name" value="Peptidase_M17_C"/>
</dbReference>
<feature type="domain" description="Cytosol aminopeptidase" evidence="6">
    <location>
        <begin position="321"/>
        <end position="328"/>
    </location>
</feature>
<dbReference type="InterPro" id="IPR043472">
    <property type="entry name" value="Macro_dom-like"/>
</dbReference>
<evidence type="ECO:0000313" key="8">
    <source>
        <dbReference type="Proteomes" id="UP000440694"/>
    </source>
</evidence>
<evidence type="ECO:0000313" key="7">
    <source>
        <dbReference type="EMBL" id="MTD95560.1"/>
    </source>
</evidence>
<accession>A0A6I3KNR3</accession>
<dbReference type="InterPro" id="IPR048816">
    <property type="entry name" value="Peptidase_M17_N_1"/>
</dbReference>
<dbReference type="PRINTS" id="PR00481">
    <property type="entry name" value="LAMNOPPTDASE"/>
</dbReference>
<evidence type="ECO:0000259" key="6">
    <source>
        <dbReference type="PROSITE" id="PS00631"/>
    </source>
</evidence>
<dbReference type="GO" id="GO:0070006">
    <property type="term" value="F:metalloaminopeptidase activity"/>
    <property type="evidence" value="ECO:0007669"/>
    <property type="project" value="InterPro"/>
</dbReference>
<dbReference type="Gene3D" id="3.40.220.10">
    <property type="entry name" value="Leucine Aminopeptidase, subunit E, domain 1"/>
    <property type="match status" value="1"/>
</dbReference>
<keyword evidence="4" id="KW-0378">Hydrolase</keyword>
<reference evidence="7 8" key="1">
    <citation type="submission" date="2019-11" db="EMBL/GenBank/DDBJ databases">
        <title>Identification of a novel strain.</title>
        <authorList>
            <person name="Xu Q."/>
            <person name="Wang G."/>
        </authorList>
    </citation>
    <scope>NUCLEOTIDE SEQUENCE [LARGE SCALE GENOMIC DNA]</scope>
    <source>
        <strain evidence="8">xq</strain>
    </source>
</reference>
<dbReference type="Pfam" id="PF00883">
    <property type="entry name" value="Peptidase_M17"/>
    <property type="match status" value="1"/>
</dbReference>
<proteinExistence type="inferred from homology"/>
<organism evidence="7 8">
    <name type="scientific">Hyphomicrobium album</name>
    <dbReference type="NCBI Taxonomy" id="2665159"/>
    <lineage>
        <taxon>Bacteria</taxon>
        <taxon>Pseudomonadati</taxon>
        <taxon>Pseudomonadota</taxon>
        <taxon>Alphaproteobacteria</taxon>
        <taxon>Hyphomicrobiales</taxon>
        <taxon>Hyphomicrobiaceae</taxon>
        <taxon>Hyphomicrobium</taxon>
    </lineage>
</organism>